<dbReference type="InterPro" id="IPR036705">
    <property type="entry name" value="Ribosyl_crysJ1_sf"/>
</dbReference>
<comment type="caution">
    <text evidence="1">The sequence shown here is derived from an EMBL/GenBank/DDBJ whole genome shotgun (WGS) entry which is preliminary data.</text>
</comment>
<dbReference type="PANTHER" id="PTHR16222">
    <property type="entry name" value="ADP-RIBOSYLGLYCOHYDROLASE"/>
    <property type="match status" value="1"/>
</dbReference>
<accession>A0A645B9N6</accession>
<dbReference type="AlphaFoldDB" id="A0A645B9N6"/>
<dbReference type="InterPro" id="IPR050792">
    <property type="entry name" value="ADP-ribosylglycohydrolase"/>
</dbReference>
<gene>
    <name evidence="1" type="ORF">SDC9_109001</name>
</gene>
<dbReference type="PANTHER" id="PTHR16222:SF12">
    <property type="entry name" value="ADP-RIBOSYLGLYCOHYDROLASE-RELATED"/>
    <property type="match status" value="1"/>
</dbReference>
<dbReference type="SUPFAM" id="SSF101478">
    <property type="entry name" value="ADP-ribosylglycohydrolase"/>
    <property type="match status" value="1"/>
</dbReference>
<evidence type="ECO:0008006" key="2">
    <source>
        <dbReference type="Google" id="ProtNLM"/>
    </source>
</evidence>
<name>A0A645B9N6_9ZZZZ</name>
<proteinExistence type="predicted"/>
<sequence>MIGAIAGDMIGSIYEFNNIKTTDFPLFSPDCRFTDDTVLTVALADAILNSADYTEKLKEYYNRYPKAGFGGSFRNWAKSADRAPYNSWGNGAAMRISPVGFAYETLAETLQMAEKFTAVTHNHPEGIKGACATASAIYLARTGASKEEIRSHIESAYGYNLQRTVDSIRPDYHYEISCQKTVPEAIIAFLDSTSFENALRLAVSLGGDCDTLTCITGGIAQAFYGSVPAEIETEVFARLDAPLAEVTHQFMRLIKQVRTSARTH</sequence>
<reference evidence="1" key="1">
    <citation type="submission" date="2019-08" db="EMBL/GenBank/DDBJ databases">
        <authorList>
            <person name="Kucharzyk K."/>
            <person name="Murdoch R.W."/>
            <person name="Higgins S."/>
            <person name="Loffler F."/>
        </authorList>
    </citation>
    <scope>NUCLEOTIDE SEQUENCE</scope>
</reference>
<protein>
    <recommendedName>
        <fullName evidence="2">ADP-ribosylglycohydrolase</fullName>
    </recommendedName>
</protein>
<evidence type="ECO:0000313" key="1">
    <source>
        <dbReference type="EMBL" id="MPM62135.1"/>
    </source>
</evidence>
<dbReference type="EMBL" id="VSSQ01018706">
    <property type="protein sequence ID" value="MPM62135.1"/>
    <property type="molecule type" value="Genomic_DNA"/>
</dbReference>
<dbReference type="Pfam" id="PF03747">
    <property type="entry name" value="ADP_ribosyl_GH"/>
    <property type="match status" value="1"/>
</dbReference>
<dbReference type="InterPro" id="IPR005502">
    <property type="entry name" value="Ribosyl_crysJ1"/>
</dbReference>
<dbReference type="Gene3D" id="1.10.4080.10">
    <property type="entry name" value="ADP-ribosylation/Crystallin J1"/>
    <property type="match status" value="1"/>
</dbReference>
<organism evidence="1">
    <name type="scientific">bioreactor metagenome</name>
    <dbReference type="NCBI Taxonomy" id="1076179"/>
    <lineage>
        <taxon>unclassified sequences</taxon>
        <taxon>metagenomes</taxon>
        <taxon>ecological metagenomes</taxon>
    </lineage>
</organism>